<keyword evidence="2" id="KW-1133">Transmembrane helix</keyword>
<feature type="transmembrane region" description="Helical" evidence="2">
    <location>
        <begin position="75"/>
        <end position="99"/>
    </location>
</feature>
<evidence type="ECO:0000313" key="3">
    <source>
        <dbReference type="EMBL" id="KAF7295024.1"/>
    </source>
</evidence>
<evidence type="ECO:0000256" key="1">
    <source>
        <dbReference type="SAM" id="MobiDB-lite"/>
    </source>
</evidence>
<feature type="region of interest" description="Disordered" evidence="1">
    <location>
        <begin position="264"/>
        <end position="328"/>
    </location>
</feature>
<organism evidence="3 4">
    <name type="scientific">Mycena indigotica</name>
    <dbReference type="NCBI Taxonomy" id="2126181"/>
    <lineage>
        <taxon>Eukaryota</taxon>
        <taxon>Fungi</taxon>
        <taxon>Dikarya</taxon>
        <taxon>Basidiomycota</taxon>
        <taxon>Agaricomycotina</taxon>
        <taxon>Agaricomycetes</taxon>
        <taxon>Agaricomycetidae</taxon>
        <taxon>Agaricales</taxon>
        <taxon>Marasmiineae</taxon>
        <taxon>Mycenaceae</taxon>
        <taxon>Mycena</taxon>
    </lineage>
</organism>
<name>A0A8H6S8Y6_9AGAR</name>
<feature type="region of interest" description="Disordered" evidence="1">
    <location>
        <begin position="215"/>
        <end position="244"/>
    </location>
</feature>
<dbReference type="AlphaFoldDB" id="A0A8H6S8Y6"/>
<feature type="transmembrane region" description="Helical" evidence="2">
    <location>
        <begin position="7"/>
        <end position="28"/>
    </location>
</feature>
<reference evidence="3" key="1">
    <citation type="submission" date="2020-05" db="EMBL/GenBank/DDBJ databases">
        <title>Mycena genomes resolve the evolution of fungal bioluminescence.</title>
        <authorList>
            <person name="Tsai I.J."/>
        </authorList>
    </citation>
    <scope>NUCLEOTIDE SEQUENCE</scope>
    <source>
        <strain evidence="3">171206Taipei</strain>
    </source>
</reference>
<keyword evidence="4" id="KW-1185">Reference proteome</keyword>
<dbReference type="Proteomes" id="UP000636479">
    <property type="component" value="Unassembled WGS sequence"/>
</dbReference>
<keyword evidence="2" id="KW-0812">Transmembrane</keyword>
<protein>
    <recommendedName>
        <fullName evidence="5">MARVEL domain-containing protein</fullName>
    </recommendedName>
</protein>
<dbReference type="RefSeq" id="XP_037216387.1">
    <property type="nucleotide sequence ID" value="XM_037366993.1"/>
</dbReference>
<comment type="caution">
    <text evidence="3">The sequence shown here is derived from an EMBL/GenBank/DDBJ whole genome shotgun (WGS) entry which is preliminary data.</text>
</comment>
<keyword evidence="2" id="KW-0472">Membrane</keyword>
<gene>
    <name evidence="3" type="ORF">MIND_01040500</name>
</gene>
<accession>A0A8H6S8Y6</accession>
<evidence type="ECO:0000313" key="4">
    <source>
        <dbReference type="Proteomes" id="UP000636479"/>
    </source>
</evidence>
<sequence>MHFLVTARYLVFAAFIICNAILASAAVWNQSLVPSSARISHLDIYLTTVGALGLFLTFSIIFVELIRKNAPTSRVYFEITWCMVFFVMDLAAAAALTAVGPADMCSNGETHPVGGCTSVRVLLGFTWLCTFILLIYLVLLLLLTYINRNNESIPKIWQCPIHNFPPLNLSRPPSITLPRFTPNEMAQAVVVTPRRPPTAPGLQSFGLDAQYQIEHFHPPESPPSSPVSPVASPADPLHRNPSSAGNAQAAVALYPRFISSAYVPSDPPQPIGPRAQSPPPLGDWPRTHPPLRIKRKPVDRAVSPTRPIGPRTRSRPLPPDPNREQENL</sequence>
<evidence type="ECO:0000256" key="2">
    <source>
        <dbReference type="SAM" id="Phobius"/>
    </source>
</evidence>
<proteinExistence type="predicted"/>
<feature type="compositionally biased region" description="Pro residues" evidence="1">
    <location>
        <begin position="265"/>
        <end position="282"/>
    </location>
</feature>
<feature type="transmembrane region" description="Helical" evidence="2">
    <location>
        <begin position="44"/>
        <end position="63"/>
    </location>
</feature>
<dbReference type="OrthoDB" id="3269357at2759"/>
<dbReference type="EMBL" id="JACAZF010000009">
    <property type="protein sequence ID" value="KAF7295024.1"/>
    <property type="molecule type" value="Genomic_DNA"/>
</dbReference>
<evidence type="ECO:0008006" key="5">
    <source>
        <dbReference type="Google" id="ProtNLM"/>
    </source>
</evidence>
<dbReference type="GeneID" id="59349509"/>
<feature type="transmembrane region" description="Helical" evidence="2">
    <location>
        <begin position="119"/>
        <end position="146"/>
    </location>
</feature>